<dbReference type="Proteomes" id="UP001241169">
    <property type="component" value="Unassembled WGS sequence"/>
</dbReference>
<dbReference type="EMBL" id="MOPA01000022">
    <property type="protein sequence ID" value="KAK1517481.1"/>
    <property type="molecule type" value="Genomic_DNA"/>
</dbReference>
<evidence type="ECO:0000313" key="2">
    <source>
        <dbReference type="EMBL" id="KAK1517481.1"/>
    </source>
</evidence>
<accession>A0ABQ9RX76</accession>
<sequence length="174" mass="18021">MSSSRALRLQSALRNPILRTSAQVAPRRGYAVKEPPAPNPINPSGSAPSRPTPSPSNPKVGTKPDEISNRQAFTLFRPSSQLQVILESALYLVLGAAAALGGTFAFLTGAPDRAAGVADSVTRGGGPSITPGLGPKPSSERNLENTTGRDANRQTGLAGIKSKQTDPNQLQASN</sequence>
<comment type="caution">
    <text evidence="2">The sequence shown here is derived from an EMBL/GenBank/DDBJ whole genome shotgun (WGS) entry which is preliminary data.</text>
</comment>
<name>A0ABQ9RX76_9PEZI</name>
<dbReference type="RefSeq" id="XP_060341023.1">
    <property type="nucleotide sequence ID" value="XM_060500206.1"/>
</dbReference>
<feature type="compositionally biased region" description="Polar residues" evidence="1">
    <location>
        <begin position="165"/>
        <end position="174"/>
    </location>
</feature>
<feature type="compositionally biased region" description="Polar residues" evidence="1">
    <location>
        <begin position="144"/>
        <end position="155"/>
    </location>
</feature>
<proteinExistence type="predicted"/>
<dbReference type="GeneID" id="85384105"/>
<feature type="region of interest" description="Disordered" evidence="1">
    <location>
        <begin position="116"/>
        <end position="174"/>
    </location>
</feature>
<organism evidence="2 3">
    <name type="scientific">Colletotrichum paranaense</name>
    <dbReference type="NCBI Taxonomy" id="1914294"/>
    <lineage>
        <taxon>Eukaryota</taxon>
        <taxon>Fungi</taxon>
        <taxon>Dikarya</taxon>
        <taxon>Ascomycota</taxon>
        <taxon>Pezizomycotina</taxon>
        <taxon>Sordariomycetes</taxon>
        <taxon>Hypocreomycetidae</taxon>
        <taxon>Glomerellales</taxon>
        <taxon>Glomerellaceae</taxon>
        <taxon>Colletotrichum</taxon>
        <taxon>Colletotrichum acutatum species complex</taxon>
    </lineage>
</organism>
<feature type="region of interest" description="Disordered" evidence="1">
    <location>
        <begin position="18"/>
        <end position="66"/>
    </location>
</feature>
<gene>
    <name evidence="2" type="ORF">CPAR01_15961</name>
</gene>
<evidence type="ECO:0000313" key="3">
    <source>
        <dbReference type="Proteomes" id="UP001241169"/>
    </source>
</evidence>
<reference evidence="2 3" key="1">
    <citation type="submission" date="2016-10" db="EMBL/GenBank/DDBJ databases">
        <title>The genome sequence of Colletotrichum fioriniae PJ7.</title>
        <authorList>
            <person name="Baroncelli R."/>
        </authorList>
    </citation>
    <scope>NUCLEOTIDE SEQUENCE [LARGE SCALE GENOMIC DNA]</scope>
    <source>
        <strain evidence="2 3">IMI 384185</strain>
    </source>
</reference>
<evidence type="ECO:0000256" key="1">
    <source>
        <dbReference type="SAM" id="MobiDB-lite"/>
    </source>
</evidence>
<keyword evidence="3" id="KW-1185">Reference proteome</keyword>
<protein>
    <submittedName>
        <fullName evidence="2">Uncharacterized protein</fullName>
    </submittedName>
</protein>